<dbReference type="AlphaFoldDB" id="A0A6C0GT24"/>
<dbReference type="KEGG" id="rhoz:GXP67_30620"/>
<dbReference type="Proteomes" id="UP000480178">
    <property type="component" value="Chromosome"/>
</dbReference>
<keyword evidence="2" id="KW-1185">Reference proteome</keyword>
<sequence length="448" mass="52815">MPVQVTNIALPDAGKILNLYMKIGFVVHFFDFRNDVRKVIDIISQQHQVVLFVRKEDLQQIKSFVNDRIEVRMADENLPTSQNLILNNLFRFLGKLPESIQNYYLMEVFKISLNPAPVQKKARFWLDLSMKLPRIMTYDYYLNHLQYKGATPIDDIDEFICFTDISDSYLLARLIRERKKVKIYVYSWDHPCKQVKYSNQVDYLVWNEGIREDMIKLQHIHPERIQITGASQFAYVDQFLSIPEASLSKPFSFPYIYFGCAIGAPEIATDEIKVIRLLSQAMQKHLPDVRLVVRPYPVMKDWSIYESLKELPNVILDDKFRSKDLSVQEDFIMEKFIKIHFAEAFIHLGTTLGFEACFTETPSIIIDFEYFQQDKSLLSIKNFVHQYQNDKYLLLKEYPNVVHSEKELKELFQGLLPDKTRYLAYNKAVRDTTPLKKFEQFASQLIYN</sequence>
<protein>
    <submittedName>
        <fullName evidence="1">Uncharacterized protein</fullName>
    </submittedName>
</protein>
<evidence type="ECO:0000313" key="1">
    <source>
        <dbReference type="EMBL" id="QHT70693.1"/>
    </source>
</evidence>
<organism evidence="1 2">
    <name type="scientific">Rhodocytophaga rosea</name>
    <dbReference type="NCBI Taxonomy" id="2704465"/>
    <lineage>
        <taxon>Bacteria</taxon>
        <taxon>Pseudomonadati</taxon>
        <taxon>Bacteroidota</taxon>
        <taxon>Cytophagia</taxon>
        <taxon>Cytophagales</taxon>
        <taxon>Rhodocytophagaceae</taxon>
        <taxon>Rhodocytophaga</taxon>
    </lineage>
</organism>
<proteinExistence type="predicted"/>
<reference evidence="1 2" key="1">
    <citation type="submission" date="2020-01" db="EMBL/GenBank/DDBJ databases">
        <authorList>
            <person name="Kim M.K."/>
        </authorList>
    </citation>
    <scope>NUCLEOTIDE SEQUENCE [LARGE SCALE GENOMIC DNA]</scope>
    <source>
        <strain evidence="1 2">172606-1</strain>
    </source>
</reference>
<dbReference type="RefSeq" id="WP_162446668.1">
    <property type="nucleotide sequence ID" value="NZ_CP048222.1"/>
</dbReference>
<evidence type="ECO:0000313" key="2">
    <source>
        <dbReference type="Proteomes" id="UP000480178"/>
    </source>
</evidence>
<dbReference type="EMBL" id="CP048222">
    <property type="protein sequence ID" value="QHT70693.1"/>
    <property type="molecule type" value="Genomic_DNA"/>
</dbReference>
<name>A0A6C0GT24_9BACT</name>
<gene>
    <name evidence="1" type="ORF">GXP67_30620</name>
</gene>
<accession>A0A6C0GT24</accession>